<keyword evidence="5" id="KW-0326">Glycosidase</keyword>
<dbReference type="GO" id="GO:0006032">
    <property type="term" value="P:chitin catabolic process"/>
    <property type="evidence" value="ECO:0007669"/>
    <property type="project" value="TreeGrafter"/>
</dbReference>
<evidence type="ECO:0000313" key="8">
    <source>
        <dbReference type="EMBL" id="KAH7961117.1"/>
    </source>
</evidence>
<feature type="chain" id="PRO_5038788896" description="GH18 domain-containing protein" evidence="6">
    <location>
        <begin position="44"/>
        <end position="826"/>
    </location>
</feature>
<dbReference type="InterPro" id="IPR029070">
    <property type="entry name" value="Chitinase_insertion_sf"/>
</dbReference>
<feature type="domain" description="GH18" evidence="7">
    <location>
        <begin position="63"/>
        <end position="432"/>
    </location>
</feature>
<reference evidence="8" key="2">
    <citation type="submission" date="2021-09" db="EMBL/GenBank/DDBJ databases">
        <authorList>
            <person name="Jia N."/>
            <person name="Wang J."/>
            <person name="Shi W."/>
            <person name="Du L."/>
            <person name="Sun Y."/>
            <person name="Zhan W."/>
            <person name="Jiang J."/>
            <person name="Wang Q."/>
            <person name="Zhang B."/>
            <person name="Ji P."/>
            <person name="Sakyi L.B."/>
            <person name="Cui X."/>
            <person name="Yuan T."/>
            <person name="Jiang B."/>
            <person name="Yang W."/>
            <person name="Lam T.T.-Y."/>
            <person name="Chang Q."/>
            <person name="Ding S."/>
            <person name="Wang X."/>
            <person name="Zhu J."/>
            <person name="Ruan X."/>
            <person name="Zhao L."/>
            <person name="Wei J."/>
            <person name="Que T."/>
            <person name="Du C."/>
            <person name="Cheng J."/>
            <person name="Dai P."/>
            <person name="Han X."/>
            <person name="Huang E."/>
            <person name="Gao Y."/>
            <person name="Liu J."/>
            <person name="Shao H."/>
            <person name="Ye R."/>
            <person name="Li L."/>
            <person name="Wei W."/>
            <person name="Wang X."/>
            <person name="Wang C."/>
            <person name="Huo Q."/>
            <person name="Li W."/>
            <person name="Guo W."/>
            <person name="Chen H."/>
            <person name="Chen S."/>
            <person name="Zhou L."/>
            <person name="Zhou L."/>
            <person name="Ni X."/>
            <person name="Tian J."/>
            <person name="Zhou Y."/>
            <person name="Sheng Y."/>
            <person name="Liu T."/>
            <person name="Pan Y."/>
            <person name="Xia L."/>
            <person name="Li J."/>
            <person name="Zhao F."/>
            <person name="Cao W."/>
        </authorList>
    </citation>
    <scope>NUCLEOTIDE SEQUENCE</scope>
    <source>
        <strain evidence="8">Rsan-2018</strain>
        <tissue evidence="8">Larvae</tissue>
    </source>
</reference>
<sequence>MREVLRGFLDSFLRNLESIENTRRHRVALLILLLAALQQPASAVTSGRDAVEGVTIPRNKFEVPVVCYYYGWASQRPSPANYSIEDVPLDMCTFVVLAFAGIDNETFEIKSMIPEYEEDERKYLGFTDLKNRHLYLKTMLAVGGWDLGGEVFSDMVSRPERRAAFVESAVRWMRDHEFDGLEILWKYPGYEKRGGKPRDKRNFVLLLKELKEAFAKYPLYLTTAVPLEENYLDGGYDIANMERYVDWFNVLAYDLRGTWNRFTDVHSILYKRRNDPPYFQDLTIAQGMKRLVRMGAPKRKLMLGIAFYGRSYVLLDAGDHGVKARIKFDEQAEAGPYVNSTELKAYYEICMDLKKGGWTREFDNVAKCPYAYKGDQWIGYEDEESVGHKMDFILREGYRGVMVFNNDLDDFQGLCGPKNPLMTVIFNKVGQKALQELRNQTRNDDFIRNGGSPVVCYYAGVAADRFSPMNYRIRDIPGDLCTHVNLNYAGVDKDTLGVKDLIPAYTNNSHYKDFTAIKKKFLFVKTLISLGGWEHGGESFSYVAADRSRRCNFTRNLYKFLKDNDFDGVDIDWRFPASADKNGKPEDKENYVLFLKALCKLRKKGLIVTATVPITPYYLDNGYDVRQLAKYLDWFNVIGFDLRGRWTGIADVHSPLYARSFETGDTRNLNVAQGLKRLVELGAPKKKLVLGIPFFGRSYVLADKEKHNVGDPIRDIPAAPGPFIGSTEILAYYEICTNIEDGIATRAFDNESMCPYMYYEDQWVGYEDEESVGIKVDFVIKEGYAGVMVFNNDMDDFNGVCGTTHPLLKVVYQKLSEAPESRRRRR</sequence>
<dbReference type="Gene3D" id="3.20.20.80">
    <property type="entry name" value="Glycosidases"/>
    <property type="match status" value="2"/>
</dbReference>
<feature type="domain" description="GH18" evidence="7">
    <location>
        <begin position="452"/>
        <end position="818"/>
    </location>
</feature>
<dbReference type="Pfam" id="PF00704">
    <property type="entry name" value="Glyco_hydro_18"/>
    <property type="match status" value="2"/>
</dbReference>
<proteinExistence type="predicted"/>
<gene>
    <name evidence="8" type="ORF">HPB52_002988</name>
</gene>
<evidence type="ECO:0000256" key="1">
    <source>
        <dbReference type="ARBA" id="ARBA00022729"/>
    </source>
</evidence>
<dbReference type="InterPro" id="IPR017853">
    <property type="entry name" value="GH"/>
</dbReference>
<dbReference type="PROSITE" id="PS51910">
    <property type="entry name" value="GH18_2"/>
    <property type="match status" value="2"/>
</dbReference>
<dbReference type="EMBL" id="JABSTV010001249">
    <property type="protein sequence ID" value="KAH7961117.1"/>
    <property type="molecule type" value="Genomic_DNA"/>
</dbReference>
<comment type="caution">
    <text evidence="8">The sequence shown here is derived from an EMBL/GenBank/DDBJ whole genome shotgun (WGS) entry which is preliminary data.</text>
</comment>
<keyword evidence="3" id="KW-1015">Disulfide bond</keyword>
<dbReference type="AlphaFoldDB" id="A0A9D4PZD9"/>
<reference evidence="8" key="1">
    <citation type="journal article" date="2020" name="Cell">
        <title>Large-Scale Comparative Analyses of Tick Genomes Elucidate Their Genetic Diversity and Vector Capacities.</title>
        <authorList>
            <consortium name="Tick Genome and Microbiome Consortium (TIGMIC)"/>
            <person name="Jia N."/>
            <person name="Wang J."/>
            <person name="Shi W."/>
            <person name="Du L."/>
            <person name="Sun Y."/>
            <person name="Zhan W."/>
            <person name="Jiang J.F."/>
            <person name="Wang Q."/>
            <person name="Zhang B."/>
            <person name="Ji P."/>
            <person name="Bell-Sakyi L."/>
            <person name="Cui X.M."/>
            <person name="Yuan T.T."/>
            <person name="Jiang B.G."/>
            <person name="Yang W.F."/>
            <person name="Lam T.T."/>
            <person name="Chang Q.C."/>
            <person name="Ding S.J."/>
            <person name="Wang X.J."/>
            <person name="Zhu J.G."/>
            <person name="Ruan X.D."/>
            <person name="Zhao L."/>
            <person name="Wei J.T."/>
            <person name="Ye R.Z."/>
            <person name="Que T.C."/>
            <person name="Du C.H."/>
            <person name="Zhou Y.H."/>
            <person name="Cheng J.X."/>
            <person name="Dai P.F."/>
            <person name="Guo W.B."/>
            <person name="Han X.H."/>
            <person name="Huang E.J."/>
            <person name="Li L.F."/>
            <person name="Wei W."/>
            <person name="Gao Y.C."/>
            <person name="Liu J.Z."/>
            <person name="Shao H.Z."/>
            <person name="Wang X."/>
            <person name="Wang C.C."/>
            <person name="Yang T.C."/>
            <person name="Huo Q.B."/>
            <person name="Li W."/>
            <person name="Chen H.Y."/>
            <person name="Chen S.E."/>
            <person name="Zhou L.G."/>
            <person name="Ni X.B."/>
            <person name="Tian J.H."/>
            <person name="Sheng Y."/>
            <person name="Liu T."/>
            <person name="Pan Y.S."/>
            <person name="Xia L.Y."/>
            <person name="Li J."/>
            <person name="Zhao F."/>
            <person name="Cao W.C."/>
        </authorList>
    </citation>
    <scope>NUCLEOTIDE SEQUENCE</scope>
    <source>
        <strain evidence="8">Rsan-2018</strain>
    </source>
</reference>
<dbReference type="Gene3D" id="3.10.50.10">
    <property type="match status" value="2"/>
</dbReference>
<evidence type="ECO:0000259" key="7">
    <source>
        <dbReference type="PROSITE" id="PS51910"/>
    </source>
</evidence>
<organism evidence="8 9">
    <name type="scientific">Rhipicephalus sanguineus</name>
    <name type="common">Brown dog tick</name>
    <name type="synonym">Ixodes sanguineus</name>
    <dbReference type="NCBI Taxonomy" id="34632"/>
    <lineage>
        <taxon>Eukaryota</taxon>
        <taxon>Metazoa</taxon>
        <taxon>Ecdysozoa</taxon>
        <taxon>Arthropoda</taxon>
        <taxon>Chelicerata</taxon>
        <taxon>Arachnida</taxon>
        <taxon>Acari</taxon>
        <taxon>Parasitiformes</taxon>
        <taxon>Ixodida</taxon>
        <taxon>Ixodoidea</taxon>
        <taxon>Ixodidae</taxon>
        <taxon>Rhipicephalinae</taxon>
        <taxon>Rhipicephalus</taxon>
        <taxon>Rhipicephalus</taxon>
    </lineage>
</organism>
<dbReference type="SUPFAM" id="SSF51445">
    <property type="entry name" value="(Trans)glycosidases"/>
    <property type="match status" value="2"/>
</dbReference>
<evidence type="ECO:0000256" key="2">
    <source>
        <dbReference type="ARBA" id="ARBA00022801"/>
    </source>
</evidence>
<dbReference type="SMART" id="SM00636">
    <property type="entry name" value="Glyco_18"/>
    <property type="match status" value="2"/>
</dbReference>
<dbReference type="PANTHER" id="PTHR11177">
    <property type="entry name" value="CHITINASE"/>
    <property type="match status" value="1"/>
</dbReference>
<evidence type="ECO:0000313" key="9">
    <source>
        <dbReference type="Proteomes" id="UP000821837"/>
    </source>
</evidence>
<dbReference type="InterPro" id="IPR001223">
    <property type="entry name" value="Glyco_hydro18_cat"/>
</dbReference>
<keyword evidence="2" id="KW-0378">Hydrolase</keyword>
<protein>
    <recommendedName>
        <fullName evidence="7">GH18 domain-containing protein</fullName>
    </recommendedName>
</protein>
<dbReference type="GO" id="GO:0008061">
    <property type="term" value="F:chitin binding"/>
    <property type="evidence" value="ECO:0007669"/>
    <property type="project" value="InterPro"/>
</dbReference>
<keyword evidence="9" id="KW-1185">Reference proteome</keyword>
<dbReference type="FunFam" id="3.10.50.10:FF:000003">
    <property type="entry name" value="Class V chitinase CHIT5b"/>
    <property type="match status" value="2"/>
</dbReference>
<accession>A0A9D4PZD9</accession>
<dbReference type="VEuPathDB" id="VectorBase:RSAN_028522"/>
<evidence type="ECO:0000256" key="5">
    <source>
        <dbReference type="ARBA" id="ARBA00023295"/>
    </source>
</evidence>
<name>A0A9D4PZD9_RHISA</name>
<keyword evidence="1 6" id="KW-0732">Signal</keyword>
<evidence type="ECO:0000256" key="6">
    <source>
        <dbReference type="SAM" id="SignalP"/>
    </source>
</evidence>
<dbReference type="GO" id="GO:0005975">
    <property type="term" value="P:carbohydrate metabolic process"/>
    <property type="evidence" value="ECO:0007669"/>
    <property type="project" value="InterPro"/>
</dbReference>
<dbReference type="GO" id="GO:0005576">
    <property type="term" value="C:extracellular region"/>
    <property type="evidence" value="ECO:0007669"/>
    <property type="project" value="TreeGrafter"/>
</dbReference>
<evidence type="ECO:0000256" key="3">
    <source>
        <dbReference type="ARBA" id="ARBA00023157"/>
    </source>
</evidence>
<keyword evidence="4" id="KW-0325">Glycoprotein</keyword>
<feature type="signal peptide" evidence="6">
    <location>
        <begin position="1"/>
        <end position="43"/>
    </location>
</feature>
<dbReference type="InterPro" id="IPR011583">
    <property type="entry name" value="Chitinase_II/V-like_cat"/>
</dbReference>
<dbReference type="SUPFAM" id="SSF54556">
    <property type="entry name" value="Chitinase insertion domain"/>
    <property type="match status" value="2"/>
</dbReference>
<dbReference type="Proteomes" id="UP000821837">
    <property type="component" value="Chromosome 3"/>
</dbReference>
<dbReference type="PANTHER" id="PTHR11177:SF144">
    <property type="entry name" value="CHITINASE 5"/>
    <property type="match status" value="1"/>
</dbReference>
<dbReference type="GO" id="GO:0004568">
    <property type="term" value="F:chitinase activity"/>
    <property type="evidence" value="ECO:0007669"/>
    <property type="project" value="TreeGrafter"/>
</dbReference>
<evidence type="ECO:0000256" key="4">
    <source>
        <dbReference type="ARBA" id="ARBA00023180"/>
    </source>
</evidence>
<dbReference type="FunFam" id="3.20.20.80:FF:000007">
    <property type="entry name" value="Acidic mammalian chitinase"/>
    <property type="match status" value="2"/>
</dbReference>
<dbReference type="InterPro" id="IPR050314">
    <property type="entry name" value="Glycosyl_Hydrlase_18"/>
</dbReference>